<feature type="compositionally biased region" description="Basic and acidic residues" evidence="2">
    <location>
        <begin position="92"/>
        <end position="102"/>
    </location>
</feature>
<evidence type="ECO:0000313" key="3">
    <source>
        <dbReference type="EMBL" id="CBY18511.1"/>
    </source>
</evidence>
<keyword evidence="1" id="KW-0175">Coiled coil</keyword>
<gene>
    <name evidence="3" type="ORF">GSOID_T00002375001</name>
</gene>
<evidence type="ECO:0000256" key="2">
    <source>
        <dbReference type="SAM" id="MobiDB-lite"/>
    </source>
</evidence>
<keyword evidence="4" id="KW-1185">Reference proteome</keyword>
<dbReference type="OrthoDB" id="10453761at2759"/>
<protein>
    <submittedName>
        <fullName evidence="3">Uncharacterized protein</fullName>
    </submittedName>
</protein>
<dbReference type="AlphaFoldDB" id="E4X5E2"/>
<evidence type="ECO:0000313" key="4">
    <source>
        <dbReference type="Proteomes" id="UP000001307"/>
    </source>
</evidence>
<dbReference type="EMBL" id="FN653025">
    <property type="protein sequence ID" value="CBY18511.1"/>
    <property type="molecule type" value="Genomic_DNA"/>
</dbReference>
<organism evidence="3">
    <name type="scientific">Oikopleura dioica</name>
    <name type="common">Tunicate</name>
    <dbReference type="NCBI Taxonomy" id="34765"/>
    <lineage>
        <taxon>Eukaryota</taxon>
        <taxon>Metazoa</taxon>
        <taxon>Chordata</taxon>
        <taxon>Tunicata</taxon>
        <taxon>Appendicularia</taxon>
        <taxon>Copelata</taxon>
        <taxon>Oikopleuridae</taxon>
        <taxon>Oikopleura</taxon>
    </lineage>
</organism>
<dbReference type="Proteomes" id="UP000001307">
    <property type="component" value="Unassembled WGS sequence"/>
</dbReference>
<accession>E4X5E2</accession>
<proteinExistence type="predicted"/>
<sequence length="143" mass="16528">MGRISEEQHEEYLESEAFVSCDEELQNEQPRGIVRLKQQNNLKSKQKKILTSFERENQQLKRRISQFAKASKEIESILSSRKKIEIYSMPRDSVEKEEKKESTGSAGAGDELSGHSTLLPELQKQLSKAARKERRYRNGIAIF</sequence>
<name>E4X5E2_OIKDI</name>
<feature type="region of interest" description="Disordered" evidence="2">
    <location>
        <begin position="88"/>
        <end position="133"/>
    </location>
</feature>
<reference evidence="3" key="1">
    <citation type="journal article" date="2010" name="Science">
        <title>Plasticity of animal genome architecture unmasked by rapid evolution of a pelagic tunicate.</title>
        <authorList>
            <person name="Denoeud F."/>
            <person name="Henriet S."/>
            <person name="Mungpakdee S."/>
            <person name="Aury J.M."/>
            <person name="Da Silva C."/>
            <person name="Brinkmann H."/>
            <person name="Mikhaleva J."/>
            <person name="Olsen L.C."/>
            <person name="Jubin C."/>
            <person name="Canestro C."/>
            <person name="Bouquet J.M."/>
            <person name="Danks G."/>
            <person name="Poulain J."/>
            <person name="Campsteijn C."/>
            <person name="Adamski M."/>
            <person name="Cross I."/>
            <person name="Yadetie F."/>
            <person name="Muffato M."/>
            <person name="Louis A."/>
            <person name="Butcher S."/>
            <person name="Tsagkogeorga G."/>
            <person name="Konrad A."/>
            <person name="Singh S."/>
            <person name="Jensen M.F."/>
            <person name="Cong E.H."/>
            <person name="Eikeseth-Otteraa H."/>
            <person name="Noel B."/>
            <person name="Anthouard V."/>
            <person name="Porcel B.M."/>
            <person name="Kachouri-Lafond R."/>
            <person name="Nishino A."/>
            <person name="Ugolini M."/>
            <person name="Chourrout P."/>
            <person name="Nishida H."/>
            <person name="Aasland R."/>
            <person name="Huzurbazar S."/>
            <person name="Westhof E."/>
            <person name="Delsuc F."/>
            <person name="Lehrach H."/>
            <person name="Reinhardt R."/>
            <person name="Weissenbach J."/>
            <person name="Roy S.W."/>
            <person name="Artiguenave F."/>
            <person name="Postlethwait J.H."/>
            <person name="Manak J.R."/>
            <person name="Thompson E.M."/>
            <person name="Jaillon O."/>
            <person name="Du Pasquier L."/>
            <person name="Boudinot P."/>
            <person name="Liberles D.A."/>
            <person name="Volff J.N."/>
            <person name="Philippe H."/>
            <person name="Lenhard B."/>
            <person name="Roest Crollius H."/>
            <person name="Wincker P."/>
            <person name="Chourrout D."/>
        </authorList>
    </citation>
    <scope>NUCLEOTIDE SEQUENCE [LARGE SCALE GENOMIC DNA]</scope>
</reference>
<feature type="coiled-coil region" evidence="1">
    <location>
        <begin position="43"/>
        <end position="70"/>
    </location>
</feature>
<dbReference type="InParanoid" id="E4X5E2"/>
<evidence type="ECO:0000256" key="1">
    <source>
        <dbReference type="SAM" id="Coils"/>
    </source>
</evidence>